<gene>
    <name evidence="1" type="ORF">F1B92_00250</name>
</gene>
<evidence type="ECO:0000313" key="2">
    <source>
        <dbReference type="Proteomes" id="UP000476338"/>
    </source>
</evidence>
<organism evidence="1 2">
    <name type="scientific">Campylobacter portucalensis</name>
    <dbReference type="NCBI Taxonomy" id="2608384"/>
    <lineage>
        <taxon>Bacteria</taxon>
        <taxon>Pseudomonadati</taxon>
        <taxon>Campylobacterota</taxon>
        <taxon>Epsilonproteobacteria</taxon>
        <taxon>Campylobacterales</taxon>
        <taxon>Campylobacteraceae</taxon>
        <taxon>Campylobacter</taxon>
    </lineage>
</organism>
<reference evidence="1 2" key="2">
    <citation type="submission" date="2020-03" db="EMBL/GenBank/DDBJ databases">
        <title>Campylobacter portucalensis sp. nov., a new species of Campylobacter isolated from the reproductive tract of bulls.</title>
        <authorList>
            <person name="Silva M.F."/>
            <person name="Pereira G."/>
            <person name="Carneiro C."/>
            <person name="Hemphill A."/>
            <person name="Mateus L."/>
            <person name="Lopes-Da-Costa L."/>
            <person name="Silva E."/>
        </authorList>
    </citation>
    <scope>NUCLEOTIDE SEQUENCE [LARGE SCALE GENOMIC DNA]</scope>
    <source>
        <strain evidence="1 2">FMV-PI01</strain>
    </source>
</reference>
<dbReference type="Proteomes" id="UP000476338">
    <property type="component" value="Unassembled WGS sequence"/>
</dbReference>
<evidence type="ECO:0000313" key="1">
    <source>
        <dbReference type="EMBL" id="MSN95642.1"/>
    </source>
</evidence>
<dbReference type="RefSeq" id="WP_154569914.1">
    <property type="nucleotide sequence ID" value="NZ_VWSJ01000001.1"/>
</dbReference>
<reference evidence="1 2" key="1">
    <citation type="submission" date="2019-09" db="EMBL/GenBank/DDBJ databases">
        <authorList>
            <person name="Silva M."/>
            <person name="Pereira G."/>
            <person name="Lopes-Da-Costa L."/>
            <person name="Silva E."/>
        </authorList>
    </citation>
    <scope>NUCLEOTIDE SEQUENCE [LARGE SCALE GENOMIC DNA]</scope>
    <source>
        <strain evidence="1 2">FMV-PI01</strain>
    </source>
</reference>
<dbReference type="AlphaFoldDB" id="A0A6L5WGZ9"/>
<sequence length="252" mass="29753">MNFLKKTPKVFCSVLLDGKRCKIFIRKMGSKKSVVSEEFDEFLLEEDENLQKLGKIAKDQSYISIMHTSANQGIEFKKDSINTDEYAFEEVDKKVFCYMDKTKIDDFAKSNNFVVNEYMSAFKILYFLSKNQNFKGTSLFVLRFNESAAFMIANEDRVFVTKMVEIYDEILNYLESDSNLSDIDEFFCNILENFIKQFYENSNEFINEIYIYDEKSSEVGYYIFTKIFIKTQIVPLNIVDFMNKINLKEKLK</sequence>
<proteinExistence type="predicted"/>
<comment type="caution">
    <text evidence="1">The sequence shown here is derived from an EMBL/GenBank/DDBJ whole genome shotgun (WGS) entry which is preliminary data.</text>
</comment>
<dbReference type="EMBL" id="VWSJ01000001">
    <property type="protein sequence ID" value="MSN95642.1"/>
    <property type="molecule type" value="Genomic_DNA"/>
</dbReference>
<accession>A0A6L5WGZ9</accession>
<evidence type="ECO:0008006" key="3">
    <source>
        <dbReference type="Google" id="ProtNLM"/>
    </source>
</evidence>
<protein>
    <recommendedName>
        <fullName evidence="3">DUF3822 family protein</fullName>
    </recommendedName>
</protein>
<keyword evidence="2" id="KW-1185">Reference proteome</keyword>
<name>A0A6L5WGZ9_9BACT</name>